<dbReference type="GO" id="GO:0005730">
    <property type="term" value="C:nucleolus"/>
    <property type="evidence" value="ECO:0007669"/>
    <property type="project" value="UniProtKB-SubCell"/>
</dbReference>
<keyword evidence="5" id="KW-0677">Repeat</keyword>
<dbReference type="InterPro" id="IPR013194">
    <property type="entry name" value="HDAC_interact_dom"/>
</dbReference>
<dbReference type="STRING" id="136037.A0A067RBD0"/>
<evidence type="ECO:0000256" key="16">
    <source>
        <dbReference type="ARBA" id="ARBA00075105"/>
    </source>
</evidence>
<keyword evidence="4" id="KW-0597">Phosphoprotein</keyword>
<dbReference type="InParanoid" id="A0A067RBD0"/>
<feature type="compositionally biased region" description="Low complexity" evidence="19">
    <location>
        <begin position="536"/>
        <end position="546"/>
    </location>
</feature>
<evidence type="ECO:0000256" key="15">
    <source>
        <dbReference type="ARBA" id="ARBA00068512"/>
    </source>
</evidence>
<feature type="region of interest" description="Disordered" evidence="19">
    <location>
        <begin position="975"/>
        <end position="1060"/>
    </location>
</feature>
<dbReference type="InterPro" id="IPR036600">
    <property type="entry name" value="PAH_sf"/>
</dbReference>
<dbReference type="FunFam" id="1.20.1160.11:FF:000004">
    <property type="entry name" value="Paired amphipathic helix protein Sin3a"/>
    <property type="match status" value="1"/>
</dbReference>
<organism evidence="21 22">
    <name type="scientific">Zootermopsis nevadensis</name>
    <name type="common">Dampwood termite</name>
    <dbReference type="NCBI Taxonomy" id="136037"/>
    <lineage>
        <taxon>Eukaryota</taxon>
        <taxon>Metazoa</taxon>
        <taxon>Ecdysozoa</taxon>
        <taxon>Arthropoda</taxon>
        <taxon>Hexapoda</taxon>
        <taxon>Insecta</taxon>
        <taxon>Pterygota</taxon>
        <taxon>Neoptera</taxon>
        <taxon>Polyneoptera</taxon>
        <taxon>Dictyoptera</taxon>
        <taxon>Blattodea</taxon>
        <taxon>Blattoidea</taxon>
        <taxon>Termitoidae</taxon>
        <taxon>Termopsidae</taxon>
        <taxon>Zootermopsis</taxon>
    </lineage>
</organism>
<evidence type="ECO:0000313" key="22">
    <source>
        <dbReference type="Proteomes" id="UP000027135"/>
    </source>
</evidence>
<evidence type="ECO:0000256" key="11">
    <source>
        <dbReference type="ARBA" id="ARBA00023163"/>
    </source>
</evidence>
<comment type="subcellular location">
    <subcellularLocation>
        <location evidence="1">Nucleus</location>
        <location evidence="1">Nucleolus</location>
    </subcellularLocation>
</comment>
<dbReference type="SUPFAM" id="SSF47762">
    <property type="entry name" value="PAH2 domain"/>
    <property type="match status" value="3"/>
</dbReference>
<feature type="compositionally biased region" description="Basic and acidic residues" evidence="19">
    <location>
        <begin position="1036"/>
        <end position="1047"/>
    </location>
</feature>
<dbReference type="PROSITE" id="PS51477">
    <property type="entry name" value="PAH"/>
    <property type="match status" value="3"/>
</dbReference>
<feature type="region of interest" description="Disordered" evidence="19">
    <location>
        <begin position="1360"/>
        <end position="1422"/>
    </location>
</feature>
<evidence type="ECO:0000256" key="9">
    <source>
        <dbReference type="ARBA" id="ARBA00023054"/>
    </source>
</evidence>
<feature type="domain" description="Histone deacetylase interacting" evidence="20">
    <location>
        <begin position="698"/>
        <end position="798"/>
    </location>
</feature>
<evidence type="ECO:0000259" key="20">
    <source>
        <dbReference type="SMART" id="SM00761"/>
    </source>
</evidence>
<evidence type="ECO:0000256" key="8">
    <source>
        <dbReference type="ARBA" id="ARBA00023015"/>
    </source>
</evidence>
<accession>A0A067RBD0</accession>
<dbReference type="eggNOG" id="KOG4204">
    <property type="taxonomic scope" value="Eukaryota"/>
</dbReference>
<dbReference type="Pfam" id="PF16879">
    <property type="entry name" value="Sin3a_C"/>
    <property type="match status" value="1"/>
</dbReference>
<dbReference type="GO" id="GO:0048511">
    <property type="term" value="P:rhythmic process"/>
    <property type="evidence" value="ECO:0007669"/>
    <property type="project" value="UniProtKB-KW"/>
</dbReference>
<feature type="compositionally biased region" description="Polar residues" evidence="19">
    <location>
        <begin position="478"/>
        <end position="491"/>
    </location>
</feature>
<feature type="compositionally biased region" description="Polar residues" evidence="19">
    <location>
        <begin position="357"/>
        <end position="373"/>
    </location>
</feature>
<protein>
    <recommendedName>
        <fullName evidence="15">Paired amphipathic helix protein Sin3a</fullName>
    </recommendedName>
    <alternativeName>
        <fullName evidence="16">Histone deacetylase complex subunit Sin3a</fullName>
    </alternativeName>
    <alternativeName>
        <fullName evidence="17">Transcriptional corepressor Sin3a</fullName>
    </alternativeName>
</protein>
<feature type="compositionally biased region" description="Basic and acidic residues" evidence="19">
    <location>
        <begin position="1310"/>
        <end position="1320"/>
    </location>
</feature>
<keyword evidence="2" id="KW-0678">Repressor</keyword>
<feature type="compositionally biased region" description="Basic and acidic residues" evidence="19">
    <location>
        <begin position="1360"/>
        <end position="1374"/>
    </location>
</feature>
<keyword evidence="10" id="KW-0090">Biological rhythms</keyword>
<name>A0A067RBD0_ZOONE</name>
<dbReference type="FunCoup" id="A0A067RBD0">
    <property type="interactions" value="1477"/>
</dbReference>
<evidence type="ECO:0000256" key="2">
    <source>
        <dbReference type="ARBA" id="ARBA00022491"/>
    </source>
</evidence>
<evidence type="ECO:0000256" key="19">
    <source>
        <dbReference type="SAM" id="MobiDB-lite"/>
    </source>
</evidence>
<keyword evidence="7" id="KW-0007">Acetylation</keyword>
<feature type="compositionally biased region" description="Gly residues" evidence="19">
    <location>
        <begin position="1024"/>
        <end position="1033"/>
    </location>
</feature>
<proteinExistence type="predicted"/>
<dbReference type="SMART" id="SM00761">
    <property type="entry name" value="HDAC_interact"/>
    <property type="match status" value="1"/>
</dbReference>
<feature type="region of interest" description="Disordered" evidence="19">
    <location>
        <begin position="25"/>
        <end position="49"/>
    </location>
</feature>
<feature type="region of interest" description="Disordered" evidence="19">
    <location>
        <begin position="1308"/>
        <end position="1327"/>
    </location>
</feature>
<dbReference type="FunFam" id="1.20.1160.11:FF:000002">
    <property type="entry name" value="Paired amphipathic helix protein SIN3"/>
    <property type="match status" value="1"/>
</dbReference>
<feature type="compositionally biased region" description="Polar residues" evidence="19">
    <location>
        <begin position="999"/>
        <end position="1019"/>
    </location>
</feature>
<evidence type="ECO:0000256" key="7">
    <source>
        <dbReference type="ARBA" id="ARBA00022990"/>
    </source>
</evidence>
<keyword evidence="22" id="KW-1185">Reference proteome</keyword>
<feature type="compositionally biased region" description="Acidic residues" evidence="19">
    <location>
        <begin position="980"/>
        <end position="995"/>
    </location>
</feature>
<dbReference type="PANTHER" id="PTHR12346:SF0">
    <property type="entry name" value="SIN3A, ISOFORM G"/>
    <property type="match status" value="1"/>
</dbReference>
<sequence>MPSSVQFPVQSSYSAAMPGATTTTAVKAPSSGLQGGSPSVGSLQSQAHQQHTLHQAQAHQNLRHKVLGVGTVAAAAAAAAAAPSASSMSVSATSAGAGQQQFQRLKVEDALSYLDQVKYKFGNQPQVYNDFLDIMKEFKSQSIDTPGVIQRVSNLFKGHPELIVGFNTFLPPGYKIEVQANDQGYAFQVSVSMPSPTAATTTLVHTPVSITPHHSVIPTTLGSAVGNTGLGGVPVCGTGGVGSTQQVGNAVGSIPGGPTSTAPGKPTLPLHSGSSSHLSGSSLTGSTGSSHHVVSSVSSGTSPSSGSGAGSLSAVSGGQQQQQQQHHGYPPTPNNSTIHHNNNHHGHSHHSHGPVTQVLSQTQAAHQAVSQALSHAESGAGGAIHPTPQSQPVEFNHAINYVNKIKNRFQGQPDKYKRFLEILHTYQKEQRNLKEGLSTPGKHLTEAEVYSQVAKLFENQEDLLAEFGQFLPDATSHQAALSNKGTSNDHSSIAKKPSSGLKPGYNNSCSSGAGSRHESGGGALSSGLSDRGGLGKFSHSGHSGSGQVKRSPSFSTSAPATHGPPTKKHKMASLRDVSLAEAGKYGSLTDYAFFDKARKALKNQDVYENFLRCLVLFNQEIVSKSELVQLVTPFLGKFPELFRWFKDFLGHNEGSGGAATSVAGPQGPGATGVEAISNNMARQDRPVGDLAMEIDYTTCKRLGASYCALPKSYVQPKCSGRTTLCKEVLNDTWVSFPTWSEDSTFVTSRKTQYEEYIYRCEDERFELDVVIETNAATIRVLEGVQKKLSRLSPEEVAKFRLDDCLGGCSPTIHQRALRRIYGDKAQDIIDGLKKNPVVAVPVVLRRLKAKEEEWREAQKGFNKIWREQNEKYYLKSLDHQGINFKQNDVKALRSKSLFNEIETLYDERHEQAEEGSGEVVSGPHLILPYKDKTVLDDAANLLIHHVKRQTGIHKEDKQRIKQLLRQFVPDLFFHPRQELSEDEREEEDEKEDIDMEGCPTTSNNNPNGSASVTASTGNPANGNSSGGIAVGGGKGRKGDMAVKKEPDAGGGIGADGESKGGDVDIKLPLHAVATHPDECYTLMFGNNHWYLFLRLHQILCERLTRMYERAVALAAEEAKLRQGRKESTAVALRLKPKSEIEVEDYYPAFLDMVKNVLDGNMDSNAYEDTLREMFGIHAYIAFTLDKVVTYAVRQLQYLVSDESCQECMELLQQEQRRGGAGGLCGTAHQRAGAELAYQRRAEQALADENCFKIYVYKHDCKLTLELLDTEMEEPEPVAETEKWSSYVERFANSGVDGVAGSNNSAVAAEGTEHPDHRMETSADETDELEPFLGGRRRRKPVFLLRNVRLWRKYSCQIRQPPDKQGIEKTGRGKQQESGAEVAETMSQSDMVVETAGSPSKQQDCKAKSSSEDERTSEVGVGEEHASKCRLNNVAGSGMAIVAADNTQCRFNINAYRMVFVVNKENLLYKRQALHRARQSHSLVSVRLSCKFRGWHGRWASQHVSDPQQKACVDWLMGRGEGVVPNRTRVLTDNDVARPPYRSYNRYRVDRLVTSASGGSEP</sequence>
<dbReference type="FunFam" id="1.20.1160.11:FF:000001">
    <property type="entry name" value="Paired amphipathic helix protein Sin3"/>
    <property type="match status" value="1"/>
</dbReference>
<feature type="compositionally biased region" description="Basic residues" evidence="19">
    <location>
        <begin position="341"/>
        <end position="352"/>
    </location>
</feature>
<dbReference type="GO" id="GO:0003714">
    <property type="term" value="F:transcription corepressor activity"/>
    <property type="evidence" value="ECO:0007669"/>
    <property type="project" value="InterPro"/>
</dbReference>
<feature type="region of interest" description="Disordered" evidence="19">
    <location>
        <begin position="247"/>
        <end position="391"/>
    </location>
</feature>
<feature type="region of interest" description="Disordered" evidence="19">
    <location>
        <begin position="478"/>
        <end position="572"/>
    </location>
</feature>
<evidence type="ECO:0000256" key="3">
    <source>
        <dbReference type="ARBA" id="ARBA00022499"/>
    </source>
</evidence>
<dbReference type="Gene3D" id="1.20.1160.11">
    <property type="entry name" value="Paired amphipathic helix"/>
    <property type="match status" value="3"/>
</dbReference>
<evidence type="ECO:0000256" key="1">
    <source>
        <dbReference type="ARBA" id="ARBA00004604"/>
    </source>
</evidence>
<reference evidence="21 22" key="1">
    <citation type="journal article" date="2014" name="Nat. Commun.">
        <title>Molecular traces of alternative social organization in a termite genome.</title>
        <authorList>
            <person name="Terrapon N."/>
            <person name="Li C."/>
            <person name="Robertson H.M."/>
            <person name="Ji L."/>
            <person name="Meng X."/>
            <person name="Booth W."/>
            <person name="Chen Z."/>
            <person name="Childers C.P."/>
            <person name="Glastad K.M."/>
            <person name="Gokhale K."/>
            <person name="Gowin J."/>
            <person name="Gronenberg W."/>
            <person name="Hermansen R.A."/>
            <person name="Hu H."/>
            <person name="Hunt B.G."/>
            <person name="Huylmans A.K."/>
            <person name="Khalil S.M."/>
            <person name="Mitchell R.D."/>
            <person name="Munoz-Torres M.C."/>
            <person name="Mustard J.A."/>
            <person name="Pan H."/>
            <person name="Reese J.T."/>
            <person name="Scharf M.E."/>
            <person name="Sun F."/>
            <person name="Vogel H."/>
            <person name="Xiao J."/>
            <person name="Yang W."/>
            <person name="Yang Z."/>
            <person name="Yang Z."/>
            <person name="Zhou J."/>
            <person name="Zhu J."/>
            <person name="Brent C.S."/>
            <person name="Elsik C.G."/>
            <person name="Goodisman M.A."/>
            <person name="Liberles D.A."/>
            <person name="Roe R.M."/>
            <person name="Vargo E.L."/>
            <person name="Vilcinskas A."/>
            <person name="Wang J."/>
            <person name="Bornberg-Bauer E."/>
            <person name="Korb J."/>
            <person name="Zhang G."/>
            <person name="Liebig J."/>
        </authorList>
    </citation>
    <scope>NUCLEOTIDE SEQUENCE [LARGE SCALE GENOMIC DNA]</scope>
    <source>
        <tissue evidence="21">Whole organism</tissue>
    </source>
</reference>
<evidence type="ECO:0000256" key="17">
    <source>
        <dbReference type="ARBA" id="ARBA00081271"/>
    </source>
</evidence>
<evidence type="ECO:0000256" key="12">
    <source>
        <dbReference type="ARBA" id="ARBA00023242"/>
    </source>
</evidence>
<keyword evidence="3" id="KW-1017">Isopeptide bond</keyword>
<evidence type="ECO:0000256" key="6">
    <source>
        <dbReference type="ARBA" id="ARBA00022843"/>
    </source>
</evidence>
<dbReference type="GO" id="GO:0000122">
    <property type="term" value="P:negative regulation of transcription by RNA polymerase II"/>
    <property type="evidence" value="ECO:0007669"/>
    <property type="project" value="TreeGrafter"/>
</dbReference>
<dbReference type="OrthoDB" id="10265969at2759"/>
<dbReference type="InterPro" id="IPR031693">
    <property type="entry name" value="Sin3_C"/>
</dbReference>
<evidence type="ECO:0000256" key="14">
    <source>
        <dbReference type="ARBA" id="ARBA00061761"/>
    </source>
</evidence>
<evidence type="ECO:0000256" key="4">
    <source>
        <dbReference type="ARBA" id="ARBA00022553"/>
    </source>
</evidence>
<evidence type="ECO:0000256" key="18">
    <source>
        <dbReference type="PROSITE-ProRule" id="PRU00810"/>
    </source>
</evidence>
<gene>
    <name evidence="21" type="ORF">L798_04070</name>
</gene>
<feature type="compositionally biased region" description="Polar residues" evidence="19">
    <location>
        <begin position="548"/>
        <end position="559"/>
    </location>
</feature>
<dbReference type="Pfam" id="PF08295">
    <property type="entry name" value="Sin3_corepress"/>
    <property type="match status" value="1"/>
</dbReference>
<keyword evidence="9" id="KW-0175">Coiled coil</keyword>
<dbReference type="InterPro" id="IPR039774">
    <property type="entry name" value="Sin3-like"/>
</dbReference>
<evidence type="ECO:0000256" key="10">
    <source>
        <dbReference type="ARBA" id="ARBA00023108"/>
    </source>
</evidence>
<keyword evidence="11" id="KW-0804">Transcription</keyword>
<feature type="compositionally biased region" description="Gly residues" evidence="19">
    <location>
        <begin position="520"/>
        <end position="535"/>
    </location>
</feature>
<evidence type="ECO:0000256" key="5">
    <source>
        <dbReference type="ARBA" id="ARBA00022737"/>
    </source>
</evidence>
<dbReference type="Proteomes" id="UP000027135">
    <property type="component" value="Unassembled WGS sequence"/>
</dbReference>
<dbReference type="PANTHER" id="PTHR12346">
    <property type="entry name" value="SIN3B-RELATED"/>
    <property type="match status" value="1"/>
</dbReference>
<dbReference type="OMA" id="ANTWCIF"/>
<comment type="function">
    <text evidence="13">Acts as a transcriptional repressor. Corepressor for REST. Interacts with MXI1 to repress MYC responsive genes and antagonize MYC oncogenic activities. Also interacts with MXD1-MAX heterodimers to repress transcription by tethering SIN3A to DNA. Acts cooperatively with OGT to repress transcription in parallel with histone deacetylation. Involved in the control of the circadian rhythms. Required for the transcriptional repression of circadian target genes, such as PER1, mediated by the large PER complex through histone deacetylation. Cooperates with FOXK1 to regulate cell cycle progression probably by repressing cell cycle inhibitor genes expression. Required for cortical neuron differentiation and callosal axon elongation.</text>
</comment>
<keyword evidence="6" id="KW-0832">Ubl conjugation</keyword>
<feature type="compositionally biased region" description="Basic and acidic residues" evidence="19">
    <location>
        <begin position="1402"/>
        <end position="1422"/>
    </location>
</feature>
<dbReference type="InterPro" id="IPR003822">
    <property type="entry name" value="PAH"/>
</dbReference>
<comment type="subunit">
    <text evidence="14">Interacts with ARID4B, BRMS1L, HCFC1, HDAC1, HDAC2, MXI1, SAP30L, SAP130, SFPQ and TOPORS. Interacts with OGT (via TPRs 1-6); the interaction mediates transcriptional repression in parallel with histone deacetylase. Interacts with BAZ2A, MXD1, MXD3, MXD4, MBD2, DACH1, NCOR1, NR4A2, REST, RLIM, SAP30, SETDB1, SMYD2, and SUDS3. Interacts with PHF12 in a complex composed of HDAC1, PHF12 and SAP30. Interacts with TET1; the interaction recruits SIN3A to gene promoters. The large PER complex involved in the histone deacetylation is composed of at least HDAC1, PER2, SFPQ and SIN3A. Interacts with KLF11. Interacts with PPHLN1. Found in a complex with YY1, GON4L and HDAC1. Interacts (via PAH2) with FOXK1. Interacts with FOXK2. Found in a complex composed of at least SINHCAF, SIN3A, HDAC1, SAP30, RBBP4, OGT and TET1. Interacts with SINHCAF. Interacts with SPHK2.</text>
</comment>
<evidence type="ECO:0000313" key="21">
    <source>
        <dbReference type="EMBL" id="KDR21141.1"/>
    </source>
</evidence>
<keyword evidence="8" id="KW-0805">Transcription regulation</keyword>
<feature type="compositionally biased region" description="Low complexity" evidence="19">
    <location>
        <begin position="267"/>
        <end position="328"/>
    </location>
</feature>
<keyword evidence="12 18" id="KW-0539">Nucleus</keyword>
<dbReference type="GO" id="GO:0070822">
    <property type="term" value="C:Sin3-type complex"/>
    <property type="evidence" value="ECO:0007669"/>
    <property type="project" value="TreeGrafter"/>
</dbReference>
<dbReference type="Pfam" id="PF02671">
    <property type="entry name" value="PAH"/>
    <property type="match status" value="3"/>
</dbReference>
<evidence type="ECO:0000256" key="13">
    <source>
        <dbReference type="ARBA" id="ARBA00056268"/>
    </source>
</evidence>
<dbReference type="GO" id="GO:0061629">
    <property type="term" value="F:RNA polymerase II-specific DNA-binding transcription factor binding"/>
    <property type="evidence" value="ECO:0007669"/>
    <property type="project" value="UniProtKB-ARBA"/>
</dbReference>
<dbReference type="EMBL" id="KK852570">
    <property type="protein sequence ID" value="KDR21141.1"/>
    <property type="molecule type" value="Genomic_DNA"/>
</dbReference>